<organism evidence="2 3">
    <name type="scientific">Segatella cerevisiae</name>
    <dbReference type="NCBI Taxonomy" id="2053716"/>
    <lineage>
        <taxon>Bacteria</taxon>
        <taxon>Pseudomonadati</taxon>
        <taxon>Bacteroidota</taxon>
        <taxon>Bacteroidia</taxon>
        <taxon>Bacteroidales</taxon>
        <taxon>Prevotellaceae</taxon>
        <taxon>Segatella</taxon>
    </lineage>
</organism>
<feature type="domain" description="HEPN AbiJ-N-terminal" evidence="1">
    <location>
        <begin position="4"/>
        <end position="144"/>
    </location>
</feature>
<reference evidence="2 3" key="1">
    <citation type="submission" date="2022-06" db="EMBL/GenBank/DDBJ databases">
        <title>A taxonomic note on the genus Prevotella: Description of four novel genera and emended description of the genera Hallella and Xylanibacter.</title>
        <authorList>
            <person name="Hitch T.C.A."/>
        </authorList>
    </citation>
    <scope>NUCLEOTIDE SEQUENCE [LARGE SCALE GENOMIC DNA]</scope>
    <source>
        <strain evidence="2 3">DSM 100619</strain>
    </source>
</reference>
<name>A0ABT1BY72_9BACT</name>
<comment type="caution">
    <text evidence="2">The sequence shown here is derived from an EMBL/GenBank/DDBJ whole genome shotgun (WGS) entry which is preliminary data.</text>
</comment>
<dbReference type="Pfam" id="PF18863">
    <property type="entry name" value="AbiJ_NTD4"/>
    <property type="match status" value="1"/>
</dbReference>
<protein>
    <recommendedName>
        <fullName evidence="1">HEPN AbiJ-N-terminal domain-containing protein</fullName>
    </recommendedName>
</protein>
<dbReference type="EMBL" id="JAMXLY010000036">
    <property type="protein sequence ID" value="MCO6026031.1"/>
    <property type="molecule type" value="Genomic_DNA"/>
</dbReference>
<gene>
    <name evidence="2" type="ORF">NG821_09300</name>
</gene>
<keyword evidence="3" id="KW-1185">Reference proteome</keyword>
<evidence type="ECO:0000313" key="2">
    <source>
        <dbReference type="EMBL" id="MCO6026031.1"/>
    </source>
</evidence>
<dbReference type="Proteomes" id="UP001204015">
    <property type="component" value="Unassembled WGS sequence"/>
</dbReference>
<dbReference type="RefSeq" id="WP_252761389.1">
    <property type="nucleotide sequence ID" value="NZ_JAMXLY010000036.1"/>
</dbReference>
<evidence type="ECO:0000259" key="1">
    <source>
        <dbReference type="Pfam" id="PF18863"/>
    </source>
</evidence>
<dbReference type="InterPro" id="IPR049503">
    <property type="entry name" value="AbiJ_NTD4"/>
</dbReference>
<proteinExistence type="predicted"/>
<sequence length="197" mass="22893">MSGFSERYGYIKPSETIVRERITPEIQNAICSCFDRLEESIGFHDYLSLQKYLWTEFLNQRERTFQSSSDVIGNFMQDDQQLWYKKLDMIEAAIVFLTIHLNSFVKGFVEDLNREFVRLHFAYQVTEGKIAELSTSNELQVINDSMNMASEEVMKQVELNIGSGRKGQADRKVIHNLKLLKKFALKCCISVEKKLSL</sequence>
<evidence type="ECO:0000313" key="3">
    <source>
        <dbReference type="Proteomes" id="UP001204015"/>
    </source>
</evidence>
<accession>A0ABT1BY72</accession>